<comment type="function">
    <text evidence="11">Involved in deacetylation of histones, chromatin assembly and chromosome segregation. May act as a transcriptional oscillator, directing histone deacetylases to specific chromosomal domains. Component of the NuA4 histone acetyltransferase complex which is involved in transcriptional activation of selected genes principally by acetylation of nucleosomal histone H4 and H2A. The NuA4 complex is also involved in DNA repair.</text>
</comment>
<dbReference type="PIRSF" id="PIRSF038133">
    <property type="entry name" value="HAT_Nua4_EAF3/MRG15"/>
    <property type="match status" value="1"/>
</dbReference>
<dbReference type="OMA" id="GLQTYFD"/>
<evidence type="ECO:0000256" key="6">
    <source>
        <dbReference type="ARBA" id="ARBA00022853"/>
    </source>
</evidence>
<dbReference type="PANTHER" id="PTHR10880:SF15">
    <property type="entry name" value="MSL COMPLEX SUBUNIT 3"/>
    <property type="match status" value="1"/>
</dbReference>
<keyword evidence="16" id="KW-1185">Reference proteome</keyword>
<dbReference type="STRING" id="1037660.A0A066VNN2"/>
<sequence length="325" mass="37237">MQYAVNEKILCFHGPLLYQAKVLKAEDWKSEDKKKGHTGPHYFVHYQGWKQTWDEWVPESRMLKYNDENLARQKALQDTQKAEQQRQRELANPSTSASSGGDVAGERGRRVSGGRGLKRGRDAVEPDEEYQKRPEIRIQIPDVLKLQLVDDWENITKNQLLVPVPREPTVNMILQEYRDHLSARPEAKQRSPAVVEEVLAGLKLYFDKSLGNNLLYKYERQQFVEMRKRFAEKEGAKGSGAEATEYDSGLIGGIEPSALYGAEHLLRLFVNLPGIIAHTTMDVESVAILKEHIADFLQFLAQNKKRFFAQQYEAASPAYHRISQI</sequence>
<gene>
    <name evidence="15" type="ORF">K437DRAFT_227407</name>
</gene>
<keyword evidence="7" id="KW-0805">Transcription regulation</keyword>
<feature type="compositionally biased region" description="Basic and acidic residues" evidence="13">
    <location>
        <begin position="119"/>
        <end position="131"/>
    </location>
</feature>
<dbReference type="InterPro" id="IPR038217">
    <property type="entry name" value="MRG_C_sf"/>
</dbReference>
<evidence type="ECO:0000256" key="13">
    <source>
        <dbReference type="SAM" id="MobiDB-lite"/>
    </source>
</evidence>
<dbReference type="PROSITE" id="PS51640">
    <property type="entry name" value="MRG"/>
    <property type="match status" value="1"/>
</dbReference>
<dbReference type="EMBL" id="JMSN01000092">
    <property type="protein sequence ID" value="KDN40349.1"/>
    <property type="molecule type" value="Genomic_DNA"/>
</dbReference>
<keyword evidence="6" id="KW-0156">Chromatin regulator</keyword>
<evidence type="ECO:0000256" key="5">
    <source>
        <dbReference type="ARBA" id="ARBA00022763"/>
    </source>
</evidence>
<proteinExistence type="inferred from homology"/>
<comment type="similarity">
    <text evidence="2">Belongs to the MRG family.</text>
</comment>
<evidence type="ECO:0000256" key="3">
    <source>
        <dbReference type="ARBA" id="ARBA00011353"/>
    </source>
</evidence>
<organism evidence="15 16">
    <name type="scientific">Tilletiaria anomala (strain ATCC 24038 / CBS 436.72 / UBC 951)</name>
    <dbReference type="NCBI Taxonomy" id="1037660"/>
    <lineage>
        <taxon>Eukaryota</taxon>
        <taxon>Fungi</taxon>
        <taxon>Dikarya</taxon>
        <taxon>Basidiomycota</taxon>
        <taxon>Ustilaginomycotina</taxon>
        <taxon>Exobasidiomycetes</taxon>
        <taxon>Georgefischeriales</taxon>
        <taxon>Tilletiariaceae</taxon>
        <taxon>Tilletiaria</taxon>
    </lineage>
</organism>
<dbReference type="GO" id="GO:0006355">
    <property type="term" value="P:regulation of DNA-templated transcription"/>
    <property type="evidence" value="ECO:0007669"/>
    <property type="project" value="InterPro"/>
</dbReference>
<dbReference type="RefSeq" id="XP_013241360.1">
    <property type="nucleotide sequence ID" value="XM_013385906.1"/>
</dbReference>
<keyword evidence="8" id="KW-0804">Transcription</keyword>
<dbReference type="GeneID" id="25262624"/>
<evidence type="ECO:0000256" key="1">
    <source>
        <dbReference type="ARBA" id="ARBA00004123"/>
    </source>
</evidence>
<evidence type="ECO:0000313" key="15">
    <source>
        <dbReference type="EMBL" id="KDN40349.1"/>
    </source>
</evidence>
<dbReference type="AlphaFoldDB" id="A0A066VNN2"/>
<evidence type="ECO:0000256" key="12">
    <source>
        <dbReference type="ARBA" id="ARBA00072864"/>
    </source>
</evidence>
<dbReference type="Pfam" id="PF22732">
    <property type="entry name" value="MSL3_chromo-like"/>
    <property type="match status" value="1"/>
</dbReference>
<keyword evidence="5" id="KW-0227">DNA damage</keyword>
<dbReference type="Gene3D" id="2.30.30.140">
    <property type="match status" value="1"/>
</dbReference>
<evidence type="ECO:0000256" key="4">
    <source>
        <dbReference type="ARBA" id="ARBA00018505"/>
    </source>
</evidence>
<dbReference type="CDD" id="cd18983">
    <property type="entry name" value="CBD_MSL3_like"/>
    <property type="match status" value="1"/>
</dbReference>
<dbReference type="InterPro" id="IPR000953">
    <property type="entry name" value="Chromo/chromo_shadow_dom"/>
</dbReference>
<protein>
    <recommendedName>
        <fullName evidence="4">Chromatin modification-related protein EAF3</fullName>
    </recommendedName>
    <alternativeName>
        <fullName evidence="12">Chromatin modification-related protein eaf3</fullName>
    </alternativeName>
</protein>
<evidence type="ECO:0000256" key="2">
    <source>
        <dbReference type="ARBA" id="ARBA00009093"/>
    </source>
</evidence>
<dbReference type="SUPFAM" id="SSF54160">
    <property type="entry name" value="Chromo domain-like"/>
    <property type="match status" value="1"/>
</dbReference>
<dbReference type="Gene3D" id="1.10.274.30">
    <property type="entry name" value="MRG domain"/>
    <property type="match status" value="1"/>
</dbReference>
<dbReference type="PANTHER" id="PTHR10880">
    <property type="entry name" value="MORTALITY FACTOR 4-LIKE PROTEIN"/>
    <property type="match status" value="1"/>
</dbReference>
<comment type="caution">
    <text evidence="15">The sequence shown here is derived from an EMBL/GenBank/DDBJ whole genome shotgun (WGS) entry which is preliminary data.</text>
</comment>
<feature type="region of interest" description="Disordered" evidence="13">
    <location>
        <begin position="74"/>
        <end position="131"/>
    </location>
</feature>
<dbReference type="FunFam" id="1.10.274.30:FF:000004">
    <property type="entry name" value="Putative Chromatin modification-related protein eaf3"/>
    <property type="match status" value="1"/>
</dbReference>
<dbReference type="InterPro" id="IPR008676">
    <property type="entry name" value="MRG"/>
</dbReference>
<dbReference type="InParanoid" id="A0A066VNN2"/>
<dbReference type="GO" id="GO:0006338">
    <property type="term" value="P:chromatin remodeling"/>
    <property type="evidence" value="ECO:0007669"/>
    <property type="project" value="UniProtKB-ARBA"/>
</dbReference>
<evidence type="ECO:0000259" key="14">
    <source>
        <dbReference type="SMART" id="SM00298"/>
    </source>
</evidence>
<dbReference type="Proteomes" id="UP000027361">
    <property type="component" value="Unassembled WGS sequence"/>
</dbReference>
<evidence type="ECO:0000256" key="9">
    <source>
        <dbReference type="ARBA" id="ARBA00023204"/>
    </source>
</evidence>
<keyword evidence="9" id="KW-0234">DNA repair</keyword>
<dbReference type="GO" id="GO:0035267">
    <property type="term" value="C:NuA4 histone acetyltransferase complex"/>
    <property type="evidence" value="ECO:0007669"/>
    <property type="project" value="TreeGrafter"/>
</dbReference>
<dbReference type="Pfam" id="PF05712">
    <property type="entry name" value="MRG"/>
    <property type="match status" value="1"/>
</dbReference>
<evidence type="ECO:0000256" key="8">
    <source>
        <dbReference type="ARBA" id="ARBA00023163"/>
    </source>
</evidence>
<feature type="compositionally biased region" description="Basic and acidic residues" evidence="13">
    <location>
        <begin position="80"/>
        <end position="89"/>
    </location>
</feature>
<dbReference type="InterPro" id="IPR026541">
    <property type="entry name" value="MRG_dom"/>
</dbReference>
<evidence type="ECO:0000256" key="10">
    <source>
        <dbReference type="ARBA" id="ARBA00023242"/>
    </source>
</evidence>
<keyword evidence="10" id="KW-0539">Nucleus</keyword>
<evidence type="ECO:0000256" key="7">
    <source>
        <dbReference type="ARBA" id="ARBA00023015"/>
    </source>
</evidence>
<dbReference type="GO" id="GO:0006281">
    <property type="term" value="P:DNA repair"/>
    <property type="evidence" value="ECO:0007669"/>
    <property type="project" value="UniProtKB-KW"/>
</dbReference>
<reference evidence="15 16" key="1">
    <citation type="submission" date="2014-05" db="EMBL/GenBank/DDBJ databases">
        <title>Draft genome sequence of a rare smut relative, Tilletiaria anomala UBC 951.</title>
        <authorList>
            <consortium name="DOE Joint Genome Institute"/>
            <person name="Toome M."/>
            <person name="Kuo A."/>
            <person name="Henrissat B."/>
            <person name="Lipzen A."/>
            <person name="Tritt A."/>
            <person name="Yoshinaga Y."/>
            <person name="Zane M."/>
            <person name="Barry K."/>
            <person name="Grigoriev I.V."/>
            <person name="Spatafora J.W."/>
            <person name="Aimea M.C."/>
        </authorList>
    </citation>
    <scope>NUCLEOTIDE SEQUENCE [LARGE SCALE GENOMIC DNA]</scope>
    <source>
        <strain evidence="15 16">UBC 951</strain>
    </source>
</reference>
<dbReference type="InterPro" id="IPR016197">
    <property type="entry name" value="Chromo-like_dom_sf"/>
</dbReference>
<name>A0A066VNN2_TILAU</name>
<dbReference type="GO" id="GO:0032221">
    <property type="term" value="C:Rpd3S complex"/>
    <property type="evidence" value="ECO:0007669"/>
    <property type="project" value="TreeGrafter"/>
</dbReference>
<dbReference type="OrthoDB" id="124855at2759"/>
<feature type="domain" description="Chromo" evidence="14">
    <location>
        <begin position="2"/>
        <end position="78"/>
    </location>
</feature>
<comment type="subcellular location">
    <subcellularLocation>
        <location evidence="1">Nucleus</location>
    </subcellularLocation>
</comment>
<accession>A0A066VNN2</accession>
<dbReference type="FunCoup" id="A0A066VNN2">
    <property type="interactions" value="347"/>
</dbReference>
<comment type="subunit">
    <text evidence="3">Component of the NuA4 histone acetyltransferase complex.</text>
</comment>
<dbReference type="HOGENOM" id="CLU_039566_1_1_1"/>
<evidence type="ECO:0000256" key="11">
    <source>
        <dbReference type="ARBA" id="ARBA00057322"/>
    </source>
</evidence>
<dbReference type="InterPro" id="IPR053820">
    <property type="entry name" value="MSL3_chromo-like"/>
</dbReference>
<dbReference type="SMART" id="SM00298">
    <property type="entry name" value="CHROMO"/>
    <property type="match status" value="1"/>
</dbReference>
<evidence type="ECO:0000313" key="16">
    <source>
        <dbReference type="Proteomes" id="UP000027361"/>
    </source>
</evidence>